<dbReference type="RefSeq" id="WP_080051910.1">
    <property type="nucleotide sequence ID" value="NZ_MTSM01000073.1"/>
</dbReference>
<dbReference type="EMBL" id="MTSM01000073">
    <property type="protein sequence ID" value="OPX54057.1"/>
    <property type="molecule type" value="Genomic_DNA"/>
</dbReference>
<dbReference type="AlphaFoldDB" id="A0A1V4T0C9"/>
<comment type="caution">
    <text evidence="1">The sequence shown here is derived from an EMBL/GenBank/DDBJ whole genome shotgun (WGS) entry which is preliminary data.</text>
</comment>
<protein>
    <submittedName>
        <fullName evidence="1">Uncharacterized protein</fullName>
    </submittedName>
</protein>
<dbReference type="Proteomes" id="UP000191418">
    <property type="component" value="Unassembled WGS sequence"/>
</dbReference>
<accession>A0A1V4T0C9</accession>
<keyword evidence="2" id="KW-1185">Reference proteome</keyword>
<reference evidence="1 2" key="1">
    <citation type="submission" date="2017-01" db="EMBL/GenBank/DDBJ databases">
        <title>Genome Sequencing of a Marine Spirillum, Oceanospirillum multiglobuliferum ATCC 33336, from Japan.</title>
        <authorList>
            <person name="Carney J.G."/>
            <person name="Trachtenberg A.M."/>
            <person name="Rheaume B.A."/>
            <person name="Linnane J.D."/>
            <person name="Pitts N.L."/>
            <person name="Mykles D.L."/>
            <person name="Maclea K.S."/>
        </authorList>
    </citation>
    <scope>NUCLEOTIDE SEQUENCE [LARGE SCALE GENOMIC DNA]</scope>
    <source>
        <strain evidence="1 2">ATCC 33336</strain>
    </source>
</reference>
<name>A0A1V4T0C9_9GAMM</name>
<gene>
    <name evidence="1" type="ORF">BTE48_16230</name>
</gene>
<evidence type="ECO:0000313" key="1">
    <source>
        <dbReference type="EMBL" id="OPX54057.1"/>
    </source>
</evidence>
<evidence type="ECO:0000313" key="2">
    <source>
        <dbReference type="Proteomes" id="UP000191418"/>
    </source>
</evidence>
<organism evidence="1 2">
    <name type="scientific">Oceanospirillum multiglobuliferum</name>
    <dbReference type="NCBI Taxonomy" id="64969"/>
    <lineage>
        <taxon>Bacteria</taxon>
        <taxon>Pseudomonadati</taxon>
        <taxon>Pseudomonadota</taxon>
        <taxon>Gammaproteobacteria</taxon>
        <taxon>Oceanospirillales</taxon>
        <taxon>Oceanospirillaceae</taxon>
        <taxon>Oceanospirillum</taxon>
    </lineage>
</organism>
<proteinExistence type="predicted"/>
<sequence length="76" mass="8806">MTLFDNEPTEEPSIVSANDFVETEIPNNFMETEIPNDFKEADLTNKKCEKTSDFKKYLAWKQTLDDLKKANKTKGE</sequence>